<keyword evidence="8" id="KW-0479">Metal-binding</keyword>
<keyword evidence="5" id="KW-0216">Detoxification</keyword>
<evidence type="ECO:0000256" key="4">
    <source>
        <dbReference type="ARBA" id="ARBA00012229"/>
    </source>
</evidence>
<sequence>MAAPPTAEQIAIVKSTAPIIKEHGRAITDAFYTNLLSVHPELKNYFSLRNQQTGAQQLALANAVFAYAAYIDDLAKLSEAVERIAQKHASLFIQPEHYPIVGKFLVEAFVQILGSAVTEEIKDAWIAAYQQLADIFIQREQQLYREHGQDWQQWRKFVIADKQHDSEDVFHLCLKTTDTLPLKEFLAGQYVSLQVPVPEADGLLQSRQFSISSAPVDSREQLRVTVKRGSTVLDASAQDVVQGKVPGLVSNILFERYNVGDEVELSPPRGVFSFDAEAVDANVPVVLLSLGVGATPVVAILDSILKSGHPARWVSYIHGARHAGAVCFGEHVRSVAKDCDNVSSVLFLKNVKEGDEYTFQGRMDLGRLDGGAHLCLDDDKAEYFVCGPPEWMVQTRTWLTEQGVEVKRVHLELFGTGGI</sequence>
<dbReference type="Pfam" id="PF00175">
    <property type="entry name" value="NAD_binding_1"/>
    <property type="match status" value="1"/>
</dbReference>
<dbReference type="SUPFAM" id="SSF63380">
    <property type="entry name" value="Riboflavin synthase domain-like"/>
    <property type="match status" value="1"/>
</dbReference>
<organism evidence="17 18">
    <name type="scientific">Metarhizium robertsii</name>
    <dbReference type="NCBI Taxonomy" id="568076"/>
    <lineage>
        <taxon>Eukaryota</taxon>
        <taxon>Fungi</taxon>
        <taxon>Dikarya</taxon>
        <taxon>Ascomycota</taxon>
        <taxon>Pezizomycotina</taxon>
        <taxon>Sordariomycetes</taxon>
        <taxon>Hypocreomycetidae</taxon>
        <taxon>Hypocreales</taxon>
        <taxon>Clavicipitaceae</taxon>
        <taxon>Metarhizium</taxon>
    </lineage>
</organism>
<evidence type="ECO:0000256" key="3">
    <source>
        <dbReference type="ARBA" id="ARBA00006401"/>
    </source>
</evidence>
<evidence type="ECO:0000256" key="1">
    <source>
        <dbReference type="ARBA" id="ARBA00001970"/>
    </source>
</evidence>
<keyword evidence="11" id="KW-0408">Iron</keyword>
<dbReference type="OrthoDB" id="436496at2759"/>
<dbReference type="GO" id="GO:0071500">
    <property type="term" value="P:cellular response to nitrosative stress"/>
    <property type="evidence" value="ECO:0007669"/>
    <property type="project" value="TreeGrafter"/>
</dbReference>
<dbReference type="HOGENOM" id="CLU_003827_12_0_1"/>
<keyword evidence="7" id="KW-0285">Flavoprotein</keyword>
<dbReference type="Proteomes" id="UP000030151">
    <property type="component" value="Unassembled WGS sequence"/>
</dbReference>
<dbReference type="PROSITE" id="PS51384">
    <property type="entry name" value="FAD_FR"/>
    <property type="match status" value="1"/>
</dbReference>
<dbReference type="InterPro" id="IPR001433">
    <property type="entry name" value="OxRdtase_FAD/NAD-bd"/>
</dbReference>
<comment type="cofactor">
    <cofactor evidence="1">
        <name>heme b</name>
        <dbReference type="ChEBI" id="CHEBI:60344"/>
    </cofactor>
</comment>
<dbReference type="InterPro" id="IPR009050">
    <property type="entry name" value="Globin-like_sf"/>
</dbReference>
<keyword evidence="9" id="KW-0274">FAD</keyword>
<comment type="caution">
    <text evidence="17">The sequence shown here is derived from an EMBL/GenBank/DDBJ whole genome shotgun (WGS) entry which is preliminary data.</text>
</comment>
<dbReference type="GO" id="GO:0019825">
    <property type="term" value="F:oxygen binding"/>
    <property type="evidence" value="ECO:0007669"/>
    <property type="project" value="InterPro"/>
</dbReference>
<evidence type="ECO:0000256" key="12">
    <source>
        <dbReference type="ARBA" id="ARBA00023027"/>
    </source>
</evidence>
<feature type="domain" description="Globin" evidence="15">
    <location>
        <begin position="4"/>
        <end position="141"/>
    </location>
</feature>
<dbReference type="GO" id="GO:0009636">
    <property type="term" value="P:response to toxic substance"/>
    <property type="evidence" value="ECO:0007669"/>
    <property type="project" value="UniProtKB-KW"/>
</dbReference>
<dbReference type="InterPro" id="IPR017927">
    <property type="entry name" value="FAD-bd_FR_type"/>
</dbReference>
<evidence type="ECO:0000313" key="18">
    <source>
        <dbReference type="Proteomes" id="UP000030151"/>
    </source>
</evidence>
<accession>A0A0A1UQ23</accession>
<keyword evidence="12" id="KW-0520">NAD</keyword>
<dbReference type="PANTHER" id="PTHR43396:SF3">
    <property type="entry name" value="FLAVOHEMOPROTEIN"/>
    <property type="match status" value="1"/>
</dbReference>
<dbReference type="PROSITE" id="PS01033">
    <property type="entry name" value="GLOBIN"/>
    <property type="match status" value="1"/>
</dbReference>
<dbReference type="FunFam" id="1.10.490.10:FF:000003">
    <property type="entry name" value="Flavohemoprotein"/>
    <property type="match status" value="1"/>
</dbReference>
<dbReference type="AlphaFoldDB" id="A0A0A1UQ23"/>
<reference evidence="17 18" key="1">
    <citation type="submission" date="2014-02" db="EMBL/GenBank/DDBJ databases">
        <title>The genome sequence of the entomopathogenic fungus Metarhizium robertsii ARSEF 2575.</title>
        <authorList>
            <person name="Giuliano Garisto Donzelli B."/>
            <person name="Roe B.A."/>
            <person name="Macmil S.L."/>
            <person name="Krasnoff S.B."/>
            <person name="Gibson D.M."/>
        </authorList>
    </citation>
    <scope>NUCLEOTIDE SEQUENCE [LARGE SCALE GENOMIC DNA]</scope>
    <source>
        <strain evidence="17 18">ARSEF 2575</strain>
    </source>
</reference>
<evidence type="ECO:0000256" key="8">
    <source>
        <dbReference type="ARBA" id="ARBA00022723"/>
    </source>
</evidence>
<evidence type="ECO:0000256" key="7">
    <source>
        <dbReference type="ARBA" id="ARBA00022630"/>
    </source>
</evidence>
<comment type="similarity">
    <text evidence="3">In the C-terminal section; belongs to the flavoprotein pyridine nucleotide cytochrome reductase family.</text>
</comment>
<comment type="catalytic activity">
    <reaction evidence="13">
        <text>2 nitric oxide + NADH + 2 O2 = 2 nitrate + NAD(+) + H(+)</text>
        <dbReference type="Rhea" id="RHEA:19469"/>
        <dbReference type="ChEBI" id="CHEBI:15378"/>
        <dbReference type="ChEBI" id="CHEBI:15379"/>
        <dbReference type="ChEBI" id="CHEBI:16480"/>
        <dbReference type="ChEBI" id="CHEBI:17632"/>
        <dbReference type="ChEBI" id="CHEBI:57540"/>
        <dbReference type="ChEBI" id="CHEBI:57945"/>
        <dbReference type="EC" id="1.14.12.17"/>
    </reaction>
</comment>
<dbReference type="GO" id="GO:0046210">
    <property type="term" value="P:nitric oxide catabolic process"/>
    <property type="evidence" value="ECO:0007669"/>
    <property type="project" value="TreeGrafter"/>
</dbReference>
<proteinExistence type="inferred from homology"/>
<dbReference type="EMBL" id="JELW01000033">
    <property type="protein sequence ID" value="EXU97733.1"/>
    <property type="molecule type" value="Genomic_DNA"/>
</dbReference>
<dbReference type="InterPro" id="IPR039261">
    <property type="entry name" value="FNR_nucleotide-bd"/>
</dbReference>
<comment type="catalytic activity">
    <reaction evidence="14">
        <text>2 nitric oxide + NADPH + 2 O2 = 2 nitrate + NADP(+) + H(+)</text>
        <dbReference type="Rhea" id="RHEA:19465"/>
        <dbReference type="ChEBI" id="CHEBI:15378"/>
        <dbReference type="ChEBI" id="CHEBI:15379"/>
        <dbReference type="ChEBI" id="CHEBI:16480"/>
        <dbReference type="ChEBI" id="CHEBI:17632"/>
        <dbReference type="ChEBI" id="CHEBI:57783"/>
        <dbReference type="ChEBI" id="CHEBI:58349"/>
        <dbReference type="EC" id="1.14.12.17"/>
    </reaction>
</comment>
<evidence type="ECO:0000256" key="9">
    <source>
        <dbReference type="ARBA" id="ARBA00022827"/>
    </source>
</evidence>
<dbReference type="Pfam" id="PF00042">
    <property type="entry name" value="Globin"/>
    <property type="match status" value="1"/>
</dbReference>
<dbReference type="GO" id="GO:0071949">
    <property type="term" value="F:FAD binding"/>
    <property type="evidence" value="ECO:0007669"/>
    <property type="project" value="TreeGrafter"/>
</dbReference>
<evidence type="ECO:0000256" key="11">
    <source>
        <dbReference type="ARBA" id="ARBA00023004"/>
    </source>
</evidence>
<keyword evidence="10" id="KW-0521">NADP</keyword>
<dbReference type="PANTHER" id="PTHR43396">
    <property type="entry name" value="FLAVOHEMOPROTEIN"/>
    <property type="match status" value="1"/>
</dbReference>
<evidence type="ECO:0000259" key="16">
    <source>
        <dbReference type="PROSITE" id="PS51384"/>
    </source>
</evidence>
<dbReference type="Gene3D" id="3.40.50.80">
    <property type="entry name" value="Nucleotide-binding domain of ferredoxin-NADP reductase (FNR) module"/>
    <property type="match status" value="1"/>
</dbReference>
<evidence type="ECO:0000256" key="2">
    <source>
        <dbReference type="ARBA" id="ARBA00001974"/>
    </source>
</evidence>
<dbReference type="CDD" id="cd06184">
    <property type="entry name" value="flavohem_like_fad_nad_binding"/>
    <property type="match status" value="1"/>
</dbReference>
<evidence type="ECO:0000256" key="5">
    <source>
        <dbReference type="ARBA" id="ARBA00022575"/>
    </source>
</evidence>
<feature type="domain" description="FAD-binding FR-type" evidence="16">
    <location>
        <begin position="152"/>
        <end position="275"/>
    </location>
</feature>
<comment type="cofactor">
    <cofactor evidence="2">
        <name>FAD</name>
        <dbReference type="ChEBI" id="CHEBI:57692"/>
    </cofactor>
</comment>
<dbReference type="InterPro" id="IPR012292">
    <property type="entry name" value="Globin/Proto"/>
</dbReference>
<keyword evidence="17" id="KW-0560">Oxidoreductase</keyword>
<dbReference type="EC" id="1.14.12.17" evidence="4"/>
<protein>
    <recommendedName>
        <fullName evidence="4">nitric oxide dioxygenase</fullName>
        <ecNumber evidence="4">1.14.12.17</ecNumber>
    </recommendedName>
</protein>
<dbReference type="SUPFAM" id="SSF52343">
    <property type="entry name" value="Ferredoxin reductase-like, C-terminal NADP-linked domain"/>
    <property type="match status" value="1"/>
</dbReference>
<dbReference type="Gene3D" id="1.10.490.10">
    <property type="entry name" value="Globins"/>
    <property type="match status" value="1"/>
</dbReference>
<dbReference type="InterPro" id="IPR017938">
    <property type="entry name" value="Riboflavin_synthase-like_b-brl"/>
</dbReference>
<evidence type="ECO:0000256" key="10">
    <source>
        <dbReference type="ARBA" id="ARBA00022857"/>
    </source>
</evidence>
<keyword evidence="6" id="KW-0349">Heme</keyword>
<dbReference type="CDD" id="cd08922">
    <property type="entry name" value="FHb-globin"/>
    <property type="match status" value="1"/>
</dbReference>
<dbReference type="InterPro" id="IPR008333">
    <property type="entry name" value="Cbr1-like_FAD-bd_dom"/>
</dbReference>
<evidence type="ECO:0000256" key="14">
    <source>
        <dbReference type="ARBA" id="ARBA00049433"/>
    </source>
</evidence>
<dbReference type="GO" id="GO:0020037">
    <property type="term" value="F:heme binding"/>
    <property type="evidence" value="ECO:0007669"/>
    <property type="project" value="InterPro"/>
</dbReference>
<evidence type="ECO:0000313" key="17">
    <source>
        <dbReference type="EMBL" id="EXU97733.1"/>
    </source>
</evidence>
<dbReference type="Gene3D" id="2.40.30.10">
    <property type="entry name" value="Translation factors"/>
    <property type="match status" value="1"/>
</dbReference>
<dbReference type="eggNOG" id="KOG3378">
    <property type="taxonomic scope" value="Eukaryota"/>
</dbReference>
<name>A0A0A1UQ23_9HYPO</name>
<dbReference type="InterPro" id="IPR000971">
    <property type="entry name" value="Globin"/>
</dbReference>
<dbReference type="GO" id="GO:0008941">
    <property type="term" value="F:nitric oxide dioxygenase NAD(P)H activity"/>
    <property type="evidence" value="ECO:0007669"/>
    <property type="project" value="UniProtKB-EC"/>
</dbReference>
<evidence type="ECO:0000256" key="13">
    <source>
        <dbReference type="ARBA" id="ARBA00048649"/>
    </source>
</evidence>
<dbReference type="SUPFAM" id="SSF46458">
    <property type="entry name" value="Globin-like"/>
    <property type="match status" value="1"/>
</dbReference>
<gene>
    <name evidence="17" type="ORF">X797_009117</name>
</gene>
<evidence type="ECO:0000256" key="6">
    <source>
        <dbReference type="ARBA" id="ARBA00022617"/>
    </source>
</evidence>
<keyword evidence="17" id="KW-0223">Dioxygenase</keyword>
<dbReference type="GO" id="GO:0046872">
    <property type="term" value="F:metal ion binding"/>
    <property type="evidence" value="ECO:0007669"/>
    <property type="project" value="UniProtKB-KW"/>
</dbReference>
<evidence type="ECO:0000259" key="15">
    <source>
        <dbReference type="PROSITE" id="PS01033"/>
    </source>
</evidence>
<dbReference type="Pfam" id="PF00970">
    <property type="entry name" value="FAD_binding_6"/>
    <property type="match status" value="1"/>
</dbReference>